<proteinExistence type="predicted"/>
<accession>A0A0F3PF36</accession>
<reference evidence="1 2" key="1">
    <citation type="submission" date="2015-01" db="EMBL/GenBank/DDBJ databases">
        <title>Genome Sequencing of Rickettsiales.</title>
        <authorList>
            <person name="Daugherty S.C."/>
            <person name="Su Q."/>
            <person name="Abolude K."/>
            <person name="Beier-Sexton M."/>
            <person name="Carlyon J.A."/>
            <person name="Carter R."/>
            <person name="Day N.P."/>
            <person name="Dumler S.J."/>
            <person name="Dyachenko V."/>
            <person name="Godinez A."/>
            <person name="Kurtti T.J."/>
            <person name="Lichay M."/>
            <person name="Mullins K.E."/>
            <person name="Ott S."/>
            <person name="Pappas-Brown V."/>
            <person name="Paris D.H."/>
            <person name="Patel P."/>
            <person name="Richards A.L."/>
            <person name="Sadzewicz L."/>
            <person name="Sears K."/>
            <person name="Seidman D."/>
            <person name="Sengamalay N."/>
            <person name="Stenos J."/>
            <person name="Tallon L.J."/>
            <person name="Vincent G."/>
            <person name="Fraser C.M."/>
            <person name="Munderloh U."/>
            <person name="Dunning-Hotopp J.C."/>
        </authorList>
    </citation>
    <scope>NUCLEOTIDE SEQUENCE [LARGE SCALE GENOMIC DNA]</scope>
    <source>
        <strain evidence="1 2">Ect</strain>
    </source>
</reference>
<protein>
    <submittedName>
        <fullName evidence="1">Uncharacterized protein</fullName>
    </submittedName>
</protein>
<evidence type="ECO:0000313" key="1">
    <source>
        <dbReference type="EMBL" id="KJV78975.1"/>
    </source>
</evidence>
<sequence length="40" mass="4541">MLSIDKQTLLYLCHSCFPFTEKHCPHGSVLTSLRGNYVSN</sequence>
<evidence type="ECO:0000313" key="2">
    <source>
        <dbReference type="Proteomes" id="UP000033591"/>
    </source>
</evidence>
<dbReference type="PATRIC" id="fig|1359199.3.peg.730"/>
<gene>
    <name evidence="1" type="ORF">RMAECT_0743</name>
</gene>
<dbReference type="EMBL" id="LAOC01000001">
    <property type="protein sequence ID" value="KJV78975.1"/>
    <property type="molecule type" value="Genomic_DNA"/>
</dbReference>
<name>A0A0F3PF36_RICRH</name>
<dbReference type="AlphaFoldDB" id="A0A0F3PF36"/>
<dbReference type="Proteomes" id="UP000033591">
    <property type="component" value="Unassembled WGS sequence"/>
</dbReference>
<organism evidence="1 2">
    <name type="scientific">Rickettsia rhipicephali str. Ect</name>
    <dbReference type="NCBI Taxonomy" id="1359199"/>
    <lineage>
        <taxon>Bacteria</taxon>
        <taxon>Pseudomonadati</taxon>
        <taxon>Pseudomonadota</taxon>
        <taxon>Alphaproteobacteria</taxon>
        <taxon>Rickettsiales</taxon>
        <taxon>Rickettsiaceae</taxon>
        <taxon>Rickettsieae</taxon>
        <taxon>Rickettsia</taxon>
        <taxon>spotted fever group</taxon>
    </lineage>
</organism>
<comment type="caution">
    <text evidence="1">The sequence shown here is derived from an EMBL/GenBank/DDBJ whole genome shotgun (WGS) entry which is preliminary data.</text>
</comment>